<dbReference type="Gene3D" id="3.30.1490.20">
    <property type="entry name" value="ATP-grasp fold, A domain"/>
    <property type="match status" value="1"/>
</dbReference>
<dbReference type="InterPro" id="IPR005809">
    <property type="entry name" value="Succ_CoA_ligase-like_bsu"/>
</dbReference>
<dbReference type="GO" id="GO:0005524">
    <property type="term" value="F:ATP binding"/>
    <property type="evidence" value="ECO:0007669"/>
    <property type="project" value="UniProtKB-UniRule"/>
</dbReference>
<comment type="cofactor">
    <cofactor evidence="7">
        <name>Mg(2+)</name>
        <dbReference type="ChEBI" id="CHEBI:18420"/>
    </cofactor>
    <text evidence="7">Binds 1 Mg(2+) ion per subunit.</text>
</comment>
<dbReference type="InterPro" id="IPR013815">
    <property type="entry name" value="ATP_grasp_subdomain_1"/>
</dbReference>
<evidence type="ECO:0000259" key="9">
    <source>
        <dbReference type="PROSITE" id="PS50975"/>
    </source>
</evidence>
<feature type="binding site" evidence="7">
    <location>
        <begin position="330"/>
        <end position="332"/>
    </location>
    <ligand>
        <name>substrate</name>
        <note>ligand shared with subunit alpha</note>
    </ligand>
</feature>
<dbReference type="InterPro" id="IPR005811">
    <property type="entry name" value="SUCC_ACL_C"/>
</dbReference>
<keyword evidence="2 7" id="KW-0816">Tricarboxylic acid cycle</keyword>
<dbReference type="RefSeq" id="WP_014102206.1">
    <property type="nucleotide sequence ID" value="NC_016026.1"/>
</dbReference>
<keyword evidence="7 8" id="KW-0067">ATP-binding</keyword>
<dbReference type="FunFam" id="3.30.470.20:FF:000002">
    <property type="entry name" value="Succinate--CoA ligase [ADP-forming] subunit beta"/>
    <property type="match status" value="1"/>
</dbReference>
<dbReference type="UniPathway" id="UPA00223">
    <property type="reaction ID" value="UER00999"/>
</dbReference>
<dbReference type="GO" id="GO:0006099">
    <property type="term" value="P:tricarboxylic acid cycle"/>
    <property type="evidence" value="ECO:0007669"/>
    <property type="project" value="UniProtKB-UniRule"/>
</dbReference>
<dbReference type="NCBIfam" id="NF001913">
    <property type="entry name" value="PRK00696.1"/>
    <property type="match status" value="1"/>
</dbReference>
<keyword evidence="4 7" id="KW-0479">Metal-binding</keyword>
<dbReference type="AlphaFoldDB" id="G2KP82"/>
<dbReference type="eggNOG" id="COG0045">
    <property type="taxonomic scope" value="Bacteria"/>
</dbReference>
<keyword evidence="6 7" id="KW-0460">Magnesium</keyword>
<comment type="similarity">
    <text evidence="1 7">Belongs to the succinate/malate CoA ligase beta subunit family.</text>
</comment>
<dbReference type="Pfam" id="PF00549">
    <property type="entry name" value="Ligase_CoA"/>
    <property type="match status" value="1"/>
</dbReference>
<dbReference type="GO" id="GO:0006104">
    <property type="term" value="P:succinyl-CoA metabolic process"/>
    <property type="evidence" value="ECO:0007669"/>
    <property type="project" value="TreeGrafter"/>
</dbReference>
<comment type="caution">
    <text evidence="7">Lacks conserved residue(s) required for the propagation of feature annotation.</text>
</comment>
<feature type="domain" description="ATP-grasp" evidence="9">
    <location>
        <begin position="9"/>
        <end position="236"/>
    </location>
</feature>
<name>G2KP82_MICAA</name>
<proteinExistence type="inferred from homology"/>
<dbReference type="STRING" id="856793.MICA_649"/>
<evidence type="ECO:0000313" key="10">
    <source>
        <dbReference type="EMBL" id="AEP08983.1"/>
    </source>
</evidence>
<gene>
    <name evidence="7 10" type="primary">sucC</name>
    <name evidence="10" type="ordered locus">MICA_649</name>
</gene>
<keyword evidence="11" id="KW-1185">Reference proteome</keyword>
<dbReference type="HAMAP" id="MF_00558">
    <property type="entry name" value="Succ_CoA_beta"/>
    <property type="match status" value="1"/>
</dbReference>
<dbReference type="InterPro" id="IPR013650">
    <property type="entry name" value="ATP-grasp_succ-CoA_synth-type"/>
</dbReference>
<dbReference type="GO" id="GO:0004775">
    <property type="term" value="F:succinate-CoA ligase (ADP-forming) activity"/>
    <property type="evidence" value="ECO:0007669"/>
    <property type="project" value="UniProtKB-UniRule"/>
</dbReference>
<dbReference type="PANTHER" id="PTHR11815:SF10">
    <property type="entry name" value="SUCCINATE--COA LIGASE [GDP-FORMING] SUBUNIT BETA, MITOCHONDRIAL"/>
    <property type="match status" value="1"/>
</dbReference>
<feature type="binding site" evidence="7">
    <location>
        <position position="116"/>
    </location>
    <ligand>
        <name>ATP</name>
        <dbReference type="ChEBI" id="CHEBI:30616"/>
    </ligand>
</feature>
<accession>G2KP82</accession>
<dbReference type="Gene3D" id="3.30.470.20">
    <property type="entry name" value="ATP-grasp fold, B domain"/>
    <property type="match status" value="1"/>
</dbReference>
<comment type="catalytic activity">
    <reaction evidence="7">
        <text>succinate + ATP + CoA = succinyl-CoA + ADP + phosphate</text>
        <dbReference type="Rhea" id="RHEA:17661"/>
        <dbReference type="ChEBI" id="CHEBI:30031"/>
        <dbReference type="ChEBI" id="CHEBI:30616"/>
        <dbReference type="ChEBI" id="CHEBI:43474"/>
        <dbReference type="ChEBI" id="CHEBI:57287"/>
        <dbReference type="ChEBI" id="CHEBI:57292"/>
        <dbReference type="ChEBI" id="CHEBI:456216"/>
        <dbReference type="EC" id="6.2.1.5"/>
    </reaction>
</comment>
<dbReference type="PANTHER" id="PTHR11815">
    <property type="entry name" value="SUCCINYL-COA SYNTHETASE BETA CHAIN"/>
    <property type="match status" value="1"/>
</dbReference>
<dbReference type="KEGG" id="mai:MICA_649"/>
<evidence type="ECO:0000313" key="11">
    <source>
        <dbReference type="Proteomes" id="UP000009286"/>
    </source>
</evidence>
<dbReference type="Gene3D" id="3.40.50.261">
    <property type="entry name" value="Succinyl-CoA synthetase domains"/>
    <property type="match status" value="1"/>
</dbReference>
<dbReference type="GO" id="GO:0042709">
    <property type="term" value="C:succinate-CoA ligase complex"/>
    <property type="evidence" value="ECO:0007669"/>
    <property type="project" value="TreeGrafter"/>
</dbReference>
<protein>
    <recommendedName>
        <fullName evidence="7">Succinate--CoA ligase [ADP-forming] subunit beta</fullName>
        <ecNumber evidence="7">6.2.1.5</ecNumber>
    </recommendedName>
    <alternativeName>
        <fullName evidence="7">Succinyl-CoA synthetase subunit beta</fullName>
        <shortName evidence="7">SCS-beta</shortName>
    </alternativeName>
</protein>
<dbReference type="GO" id="GO:0000287">
    <property type="term" value="F:magnesium ion binding"/>
    <property type="evidence" value="ECO:0007669"/>
    <property type="project" value="UniProtKB-UniRule"/>
</dbReference>
<feature type="binding site" evidence="7">
    <location>
        <begin position="53"/>
        <end position="55"/>
    </location>
    <ligand>
        <name>ATP</name>
        <dbReference type="ChEBI" id="CHEBI:30616"/>
    </ligand>
</feature>
<keyword evidence="5 7" id="KW-0547">Nucleotide-binding</keyword>
<dbReference type="PIRSF" id="PIRSF001554">
    <property type="entry name" value="SucCS_beta"/>
    <property type="match status" value="1"/>
</dbReference>
<dbReference type="InterPro" id="IPR016102">
    <property type="entry name" value="Succinyl-CoA_synth-like"/>
</dbReference>
<feature type="binding site" evidence="7">
    <location>
        <position position="222"/>
    </location>
    <ligand>
        <name>Mg(2+)</name>
        <dbReference type="ChEBI" id="CHEBI:18420"/>
    </ligand>
</feature>
<dbReference type="GO" id="GO:0004776">
    <property type="term" value="F:succinate-CoA ligase (GDP-forming) activity"/>
    <property type="evidence" value="ECO:0007669"/>
    <property type="project" value="RHEA"/>
</dbReference>
<dbReference type="FunFam" id="3.30.1490.20:FF:000002">
    <property type="entry name" value="Succinate--CoA ligase [ADP-forming] subunit beta"/>
    <property type="match status" value="1"/>
</dbReference>
<dbReference type="InterPro" id="IPR011761">
    <property type="entry name" value="ATP-grasp"/>
</dbReference>
<dbReference type="FunFam" id="3.40.50.261:FF:000001">
    <property type="entry name" value="Succinate--CoA ligase [ADP-forming] subunit beta"/>
    <property type="match status" value="1"/>
</dbReference>
<feature type="binding site" evidence="7">
    <location>
        <position position="273"/>
    </location>
    <ligand>
        <name>substrate</name>
        <note>ligand shared with subunit alpha</note>
    </ligand>
</feature>
<dbReference type="EMBL" id="CP002382">
    <property type="protein sequence ID" value="AEP08983.1"/>
    <property type="molecule type" value="Genomic_DNA"/>
</dbReference>
<dbReference type="InterPro" id="IPR017866">
    <property type="entry name" value="Succ-CoA_synthase_bsu_CS"/>
</dbReference>
<dbReference type="SUPFAM" id="SSF56059">
    <property type="entry name" value="Glutathione synthetase ATP-binding domain-like"/>
    <property type="match status" value="1"/>
</dbReference>
<keyword evidence="3 7" id="KW-0436">Ligase</keyword>
<dbReference type="NCBIfam" id="TIGR01016">
    <property type="entry name" value="sucCoAbeta"/>
    <property type="match status" value="1"/>
</dbReference>
<evidence type="ECO:0000256" key="8">
    <source>
        <dbReference type="PROSITE-ProRule" id="PRU00409"/>
    </source>
</evidence>
<feature type="binding site" evidence="7">
    <location>
        <position position="111"/>
    </location>
    <ligand>
        <name>ATP</name>
        <dbReference type="ChEBI" id="CHEBI:30616"/>
    </ligand>
</feature>
<dbReference type="Pfam" id="PF08442">
    <property type="entry name" value="ATP-grasp_2"/>
    <property type="match status" value="1"/>
</dbReference>
<comment type="catalytic activity">
    <reaction evidence="7">
        <text>GTP + succinate + CoA = succinyl-CoA + GDP + phosphate</text>
        <dbReference type="Rhea" id="RHEA:22120"/>
        <dbReference type="ChEBI" id="CHEBI:30031"/>
        <dbReference type="ChEBI" id="CHEBI:37565"/>
        <dbReference type="ChEBI" id="CHEBI:43474"/>
        <dbReference type="ChEBI" id="CHEBI:57287"/>
        <dbReference type="ChEBI" id="CHEBI:57292"/>
        <dbReference type="ChEBI" id="CHEBI:58189"/>
    </reaction>
</comment>
<feature type="binding site" evidence="7">
    <location>
        <position position="46"/>
    </location>
    <ligand>
        <name>ATP</name>
        <dbReference type="ChEBI" id="CHEBI:30616"/>
    </ligand>
</feature>
<organism evidence="10 11">
    <name type="scientific">Micavibrio aeruginosavorus (strain ARL-13)</name>
    <dbReference type="NCBI Taxonomy" id="856793"/>
    <lineage>
        <taxon>Bacteria</taxon>
        <taxon>Pseudomonadati</taxon>
        <taxon>Bdellovibrionota</taxon>
        <taxon>Bdellovibrionia</taxon>
        <taxon>Bdellovibrionales</taxon>
        <taxon>Pseudobdellovibrionaceae</taxon>
        <taxon>Micavibrio</taxon>
    </lineage>
</organism>
<dbReference type="PROSITE" id="PS01217">
    <property type="entry name" value="SUCCINYL_COA_LIG_3"/>
    <property type="match status" value="1"/>
</dbReference>
<dbReference type="PROSITE" id="PS50975">
    <property type="entry name" value="ATP_GRASP"/>
    <property type="match status" value="1"/>
</dbReference>
<sequence length="400" mass="42958">MNIHEYQGKALLKKYGVLVPEGIPAMTVAEAVAAAKQLPGPLYVVKSQIHAGGRGAGKFKNNPEGKGGVRLCKTVDDVKDAAEAMLHQVLVTKQTGPDGQKVQRLYVTDGVDIQKEYYCSVVLDRATSRVTFMVSTEGGMDIEEVAETHPEKIIRCAIDPVTGMQGFHARKLAFGLGLSGDALKSAQKFFMSLYKAFVDMDCSIVEINPMIVTDKNEVMALDAKLNFDDNALFRHPDIADLRDEAEEDENERLAKDWELSYVRLDGNIGCMVNGAGLAMATMDIIKLYGGEPANFLDVGGGATTERVTAAFKIILSDPNVKGVLVNIFGGIMKCDIIANGIIAAAKEVSLSVPLVVRLEGTNVEQGKKILRESGLPITSADNLADAAQKVVDATKKALAA</sequence>
<evidence type="ECO:0000256" key="2">
    <source>
        <dbReference type="ARBA" id="ARBA00022532"/>
    </source>
</evidence>
<evidence type="ECO:0000256" key="4">
    <source>
        <dbReference type="ARBA" id="ARBA00022723"/>
    </source>
</evidence>
<comment type="pathway">
    <text evidence="7">Carbohydrate metabolism; tricarboxylic acid cycle; succinate from succinyl-CoA (ligase route): step 1/1.</text>
</comment>
<dbReference type="HOGENOM" id="CLU_037430_0_2_5"/>
<evidence type="ECO:0000256" key="3">
    <source>
        <dbReference type="ARBA" id="ARBA00022598"/>
    </source>
</evidence>
<dbReference type="OrthoDB" id="9802602at2"/>
<evidence type="ECO:0000256" key="5">
    <source>
        <dbReference type="ARBA" id="ARBA00022741"/>
    </source>
</evidence>
<dbReference type="EC" id="6.2.1.5" evidence="7"/>
<comment type="function">
    <text evidence="7">Succinyl-CoA synthetase functions in the citric acid cycle (TCA), coupling the hydrolysis of succinyl-CoA to the synthesis of either ATP or GTP and thus represents the only step of substrate-level phosphorylation in the TCA. The beta subunit provides nucleotide specificity of the enzyme and binds the substrate succinate, while the binding sites for coenzyme A and phosphate are found in the alpha subunit.</text>
</comment>
<dbReference type="SUPFAM" id="SSF52210">
    <property type="entry name" value="Succinyl-CoA synthetase domains"/>
    <property type="match status" value="1"/>
</dbReference>
<dbReference type="GO" id="GO:0005829">
    <property type="term" value="C:cytosol"/>
    <property type="evidence" value="ECO:0007669"/>
    <property type="project" value="TreeGrafter"/>
</dbReference>
<comment type="subunit">
    <text evidence="7">Heterotetramer of two alpha and two beta subunits.</text>
</comment>
<evidence type="ECO:0000256" key="6">
    <source>
        <dbReference type="ARBA" id="ARBA00022842"/>
    </source>
</evidence>
<evidence type="ECO:0000256" key="1">
    <source>
        <dbReference type="ARBA" id="ARBA00009182"/>
    </source>
</evidence>
<evidence type="ECO:0000256" key="7">
    <source>
        <dbReference type="HAMAP-Rule" id="MF_00558"/>
    </source>
</evidence>
<feature type="binding site" evidence="7">
    <location>
        <position position="208"/>
    </location>
    <ligand>
        <name>Mg(2+)</name>
        <dbReference type="ChEBI" id="CHEBI:18420"/>
    </ligand>
</feature>
<reference evidence="10 11" key="1">
    <citation type="journal article" date="2011" name="BMC Genomics">
        <title>Genomic insights into an obligate epibiotic bacterial predator: Micavibrio aeruginosavorus ARL-13.</title>
        <authorList>
            <person name="Wang Z."/>
            <person name="Kadouri D."/>
            <person name="Wu M."/>
        </authorList>
    </citation>
    <scope>NUCLEOTIDE SEQUENCE [LARGE SCALE GENOMIC DNA]</scope>
    <source>
        <strain evidence="10 11">ARL-13</strain>
    </source>
</reference>
<dbReference type="Proteomes" id="UP000009286">
    <property type="component" value="Chromosome"/>
</dbReference>